<organism evidence="1 2">
    <name type="scientific">Vespula germanica</name>
    <name type="common">German yellow jacket</name>
    <name type="synonym">Paravespula germanica</name>
    <dbReference type="NCBI Taxonomy" id="30212"/>
    <lineage>
        <taxon>Eukaryota</taxon>
        <taxon>Metazoa</taxon>
        <taxon>Ecdysozoa</taxon>
        <taxon>Arthropoda</taxon>
        <taxon>Hexapoda</taxon>
        <taxon>Insecta</taxon>
        <taxon>Pterygota</taxon>
        <taxon>Neoptera</taxon>
        <taxon>Endopterygota</taxon>
        <taxon>Hymenoptera</taxon>
        <taxon>Apocrita</taxon>
        <taxon>Aculeata</taxon>
        <taxon>Vespoidea</taxon>
        <taxon>Vespidae</taxon>
        <taxon>Vespinae</taxon>
        <taxon>Vespula</taxon>
    </lineage>
</organism>
<evidence type="ECO:0000313" key="2">
    <source>
        <dbReference type="Proteomes" id="UP000617340"/>
    </source>
</evidence>
<evidence type="ECO:0000313" key="1">
    <source>
        <dbReference type="EMBL" id="KAF7391520.1"/>
    </source>
</evidence>
<sequence length="116" mass="13637">MWDTWKTKIRIAKMKKELKEEEEEEEEEETERNMHLCSCYYVQAADSGGLRFGSPRKCPPSVYMIRYVLDRLRTFLFHGLDENVVIIIAPVKIVMPLRSPRETGGKVFRDDVDPSR</sequence>
<protein>
    <submittedName>
        <fullName evidence="1">Uncharacterized protein</fullName>
    </submittedName>
</protein>
<accession>A0A834N0Q1</accession>
<dbReference type="AlphaFoldDB" id="A0A834N0Q1"/>
<dbReference type="Proteomes" id="UP000617340">
    <property type="component" value="Unassembled WGS sequence"/>
</dbReference>
<name>A0A834N0Q1_VESGE</name>
<dbReference type="EMBL" id="JACSDZ010000011">
    <property type="protein sequence ID" value="KAF7391520.1"/>
    <property type="molecule type" value="Genomic_DNA"/>
</dbReference>
<proteinExistence type="predicted"/>
<reference evidence="1" key="1">
    <citation type="journal article" date="2020" name="G3 (Bethesda)">
        <title>High-Quality Assemblies for Three Invasive Social Wasps from the &lt;i&gt;Vespula&lt;/i&gt; Genus.</title>
        <authorList>
            <person name="Harrop T.W.R."/>
            <person name="Guhlin J."/>
            <person name="McLaughlin G.M."/>
            <person name="Permina E."/>
            <person name="Stockwell P."/>
            <person name="Gilligan J."/>
            <person name="Le Lec M.F."/>
            <person name="Gruber M.A.M."/>
            <person name="Quinn O."/>
            <person name="Lovegrove M."/>
            <person name="Duncan E.J."/>
            <person name="Remnant E.J."/>
            <person name="Van Eeckhoven J."/>
            <person name="Graham B."/>
            <person name="Knapp R.A."/>
            <person name="Langford K.W."/>
            <person name="Kronenberg Z."/>
            <person name="Press M.O."/>
            <person name="Eacker S.M."/>
            <person name="Wilson-Rankin E.E."/>
            <person name="Purcell J."/>
            <person name="Lester P.J."/>
            <person name="Dearden P.K."/>
        </authorList>
    </citation>
    <scope>NUCLEOTIDE SEQUENCE</scope>
    <source>
        <strain evidence="1">Linc-1</strain>
    </source>
</reference>
<gene>
    <name evidence="1" type="ORF">HZH68_011063</name>
</gene>
<comment type="caution">
    <text evidence="1">The sequence shown here is derived from an EMBL/GenBank/DDBJ whole genome shotgun (WGS) entry which is preliminary data.</text>
</comment>
<keyword evidence="2" id="KW-1185">Reference proteome</keyword>